<evidence type="ECO:0000259" key="1">
    <source>
        <dbReference type="PROSITE" id="PS50878"/>
    </source>
</evidence>
<dbReference type="InterPro" id="IPR051083">
    <property type="entry name" value="GrpII_Intron_Splice-Mob/Def"/>
</dbReference>
<dbReference type="CDD" id="cd01651">
    <property type="entry name" value="RT_G2_intron"/>
    <property type="match status" value="1"/>
</dbReference>
<keyword evidence="2" id="KW-0695">RNA-directed DNA polymerase</keyword>
<dbReference type="Pfam" id="PF08388">
    <property type="entry name" value="GIIM"/>
    <property type="match status" value="1"/>
</dbReference>
<reference evidence="2 3" key="1">
    <citation type="submission" date="2019-07" db="EMBL/GenBank/DDBJ databases">
        <authorList>
            <person name="Kim J."/>
        </authorList>
    </citation>
    <scope>NUCLEOTIDE SEQUENCE [LARGE SCALE GENOMIC DNA]</scope>
    <source>
        <strain evidence="2 3">JC52</strain>
    </source>
</reference>
<dbReference type="InterPro" id="IPR043502">
    <property type="entry name" value="DNA/RNA_pol_sf"/>
</dbReference>
<evidence type="ECO:0000313" key="3">
    <source>
        <dbReference type="Proteomes" id="UP000317036"/>
    </source>
</evidence>
<gene>
    <name evidence="2" type="ORF">FPZ49_25945</name>
</gene>
<name>A0A559K4G0_9BACL</name>
<dbReference type="Pfam" id="PF00078">
    <property type="entry name" value="RVT_1"/>
    <property type="match status" value="1"/>
</dbReference>
<dbReference type="SUPFAM" id="SSF56672">
    <property type="entry name" value="DNA/RNA polymerases"/>
    <property type="match status" value="1"/>
</dbReference>
<dbReference type="PANTHER" id="PTHR34047">
    <property type="entry name" value="NUCLEAR INTRON MATURASE 1, MITOCHONDRIAL-RELATED"/>
    <property type="match status" value="1"/>
</dbReference>
<keyword evidence="3" id="KW-1185">Reference proteome</keyword>
<sequence>DQFHETVIGSPQGGVISPLLANIYLNHFDWSMKELGFAVVRYADDAVILCKTKEAAGAAYEAAKSILEEELHLRMHPEKTKIVHFDEGFRFLGFDFWKGYLLLPETKVKKYKDKIRKITRRQQGNNLDEMIKQLNEVVRGFGNYFGIGNVKKKFLALDKWTRMRVRAFIRKKKSTVSNSLLPNKLLEEVGMVFLTNLLTTRF</sequence>
<dbReference type="InterPro" id="IPR013597">
    <property type="entry name" value="Mat_intron_G2"/>
</dbReference>
<keyword evidence="2" id="KW-0808">Transferase</keyword>
<organism evidence="2 3">
    <name type="scientific">Paenibacillus cremeus</name>
    <dbReference type="NCBI Taxonomy" id="2163881"/>
    <lineage>
        <taxon>Bacteria</taxon>
        <taxon>Bacillati</taxon>
        <taxon>Bacillota</taxon>
        <taxon>Bacilli</taxon>
        <taxon>Bacillales</taxon>
        <taxon>Paenibacillaceae</taxon>
        <taxon>Paenibacillus</taxon>
    </lineage>
</organism>
<dbReference type="PANTHER" id="PTHR34047:SF8">
    <property type="entry name" value="PROTEIN YKFC"/>
    <property type="match status" value="1"/>
</dbReference>
<dbReference type="RefSeq" id="WP_261381615.1">
    <property type="nucleotide sequence ID" value="NZ_VNJI01000044.1"/>
</dbReference>
<protein>
    <submittedName>
        <fullName evidence="2">Group II intron reverse transcriptase/maturase</fullName>
    </submittedName>
</protein>
<dbReference type="AlphaFoldDB" id="A0A559K4G0"/>
<accession>A0A559K4G0</accession>
<feature type="domain" description="Reverse transcriptase" evidence="1">
    <location>
        <begin position="1"/>
        <end position="96"/>
    </location>
</feature>
<feature type="non-terminal residue" evidence="2">
    <location>
        <position position="1"/>
    </location>
</feature>
<evidence type="ECO:0000313" key="2">
    <source>
        <dbReference type="EMBL" id="TVY07006.1"/>
    </source>
</evidence>
<dbReference type="InterPro" id="IPR000477">
    <property type="entry name" value="RT_dom"/>
</dbReference>
<proteinExistence type="predicted"/>
<comment type="caution">
    <text evidence="2">The sequence shown here is derived from an EMBL/GenBank/DDBJ whole genome shotgun (WGS) entry which is preliminary data.</text>
</comment>
<dbReference type="Proteomes" id="UP000317036">
    <property type="component" value="Unassembled WGS sequence"/>
</dbReference>
<dbReference type="GO" id="GO:0003964">
    <property type="term" value="F:RNA-directed DNA polymerase activity"/>
    <property type="evidence" value="ECO:0007669"/>
    <property type="project" value="UniProtKB-KW"/>
</dbReference>
<dbReference type="PROSITE" id="PS50878">
    <property type="entry name" value="RT_POL"/>
    <property type="match status" value="1"/>
</dbReference>
<dbReference type="EMBL" id="VNJI01000044">
    <property type="protein sequence ID" value="TVY07006.1"/>
    <property type="molecule type" value="Genomic_DNA"/>
</dbReference>
<keyword evidence="2" id="KW-0548">Nucleotidyltransferase</keyword>